<gene>
    <name evidence="1" type="ORF">SCLCIDRAFT_591601</name>
</gene>
<dbReference type="InParanoid" id="A0A0C2ZTB6"/>
<proteinExistence type="predicted"/>
<sequence length="174" mass="19686">MLRRQNETKDHVLRHCRDARCQARSKNNNVRKESQRRVFQVAADNKCAVDGNKSGNGVMSCYRDARALQNRSAPKQMMVTLSLSKGAGWVKELHRRYNASTSRPEPGSPSEVVCIANTKSSTMQRSSSLTLGYISRSIESFLITVMGTRPRGQPIFIDILDRCALRWVIRLTMI</sequence>
<accession>A0A0C2ZTB6</accession>
<evidence type="ECO:0000313" key="1">
    <source>
        <dbReference type="EMBL" id="KIM64758.1"/>
    </source>
</evidence>
<dbReference type="EMBL" id="KN822026">
    <property type="protein sequence ID" value="KIM64758.1"/>
    <property type="molecule type" value="Genomic_DNA"/>
</dbReference>
<reference evidence="1 2" key="1">
    <citation type="submission" date="2014-04" db="EMBL/GenBank/DDBJ databases">
        <authorList>
            <consortium name="DOE Joint Genome Institute"/>
            <person name="Kuo A."/>
            <person name="Kohler A."/>
            <person name="Nagy L.G."/>
            <person name="Floudas D."/>
            <person name="Copeland A."/>
            <person name="Barry K.W."/>
            <person name="Cichocki N."/>
            <person name="Veneault-Fourrey C."/>
            <person name="LaButti K."/>
            <person name="Lindquist E.A."/>
            <person name="Lipzen A."/>
            <person name="Lundell T."/>
            <person name="Morin E."/>
            <person name="Murat C."/>
            <person name="Sun H."/>
            <person name="Tunlid A."/>
            <person name="Henrissat B."/>
            <person name="Grigoriev I.V."/>
            <person name="Hibbett D.S."/>
            <person name="Martin F."/>
            <person name="Nordberg H.P."/>
            <person name="Cantor M.N."/>
            <person name="Hua S.X."/>
        </authorList>
    </citation>
    <scope>NUCLEOTIDE SEQUENCE [LARGE SCALE GENOMIC DNA]</scope>
    <source>
        <strain evidence="1 2">Foug A</strain>
    </source>
</reference>
<dbReference type="HOGENOM" id="CLU_1541006_0_0_1"/>
<evidence type="ECO:0000313" key="2">
    <source>
        <dbReference type="Proteomes" id="UP000053989"/>
    </source>
</evidence>
<reference evidence="2" key="2">
    <citation type="submission" date="2015-01" db="EMBL/GenBank/DDBJ databases">
        <title>Evolutionary Origins and Diversification of the Mycorrhizal Mutualists.</title>
        <authorList>
            <consortium name="DOE Joint Genome Institute"/>
            <consortium name="Mycorrhizal Genomics Consortium"/>
            <person name="Kohler A."/>
            <person name="Kuo A."/>
            <person name="Nagy L.G."/>
            <person name="Floudas D."/>
            <person name="Copeland A."/>
            <person name="Barry K.W."/>
            <person name="Cichocki N."/>
            <person name="Veneault-Fourrey C."/>
            <person name="LaButti K."/>
            <person name="Lindquist E.A."/>
            <person name="Lipzen A."/>
            <person name="Lundell T."/>
            <person name="Morin E."/>
            <person name="Murat C."/>
            <person name="Riley R."/>
            <person name="Ohm R."/>
            <person name="Sun H."/>
            <person name="Tunlid A."/>
            <person name="Henrissat B."/>
            <person name="Grigoriev I.V."/>
            <person name="Hibbett D.S."/>
            <person name="Martin F."/>
        </authorList>
    </citation>
    <scope>NUCLEOTIDE SEQUENCE [LARGE SCALE GENOMIC DNA]</scope>
    <source>
        <strain evidence="2">Foug A</strain>
    </source>
</reference>
<dbReference type="AlphaFoldDB" id="A0A0C2ZTB6"/>
<organism evidence="1 2">
    <name type="scientific">Scleroderma citrinum Foug A</name>
    <dbReference type="NCBI Taxonomy" id="1036808"/>
    <lineage>
        <taxon>Eukaryota</taxon>
        <taxon>Fungi</taxon>
        <taxon>Dikarya</taxon>
        <taxon>Basidiomycota</taxon>
        <taxon>Agaricomycotina</taxon>
        <taxon>Agaricomycetes</taxon>
        <taxon>Agaricomycetidae</taxon>
        <taxon>Boletales</taxon>
        <taxon>Sclerodermatineae</taxon>
        <taxon>Sclerodermataceae</taxon>
        <taxon>Scleroderma</taxon>
    </lineage>
</organism>
<name>A0A0C2ZTB6_9AGAM</name>
<dbReference type="Proteomes" id="UP000053989">
    <property type="component" value="Unassembled WGS sequence"/>
</dbReference>
<keyword evidence="2" id="KW-1185">Reference proteome</keyword>
<protein>
    <submittedName>
        <fullName evidence="1">Uncharacterized protein</fullName>
    </submittedName>
</protein>